<name>A0A653DVL6_CALMS</name>
<organism evidence="1 2">
    <name type="scientific">Callosobruchus maculatus</name>
    <name type="common">Southern cowpea weevil</name>
    <name type="synonym">Pulse bruchid</name>
    <dbReference type="NCBI Taxonomy" id="64391"/>
    <lineage>
        <taxon>Eukaryota</taxon>
        <taxon>Metazoa</taxon>
        <taxon>Ecdysozoa</taxon>
        <taxon>Arthropoda</taxon>
        <taxon>Hexapoda</taxon>
        <taxon>Insecta</taxon>
        <taxon>Pterygota</taxon>
        <taxon>Neoptera</taxon>
        <taxon>Endopterygota</taxon>
        <taxon>Coleoptera</taxon>
        <taxon>Polyphaga</taxon>
        <taxon>Cucujiformia</taxon>
        <taxon>Chrysomeloidea</taxon>
        <taxon>Chrysomelidae</taxon>
        <taxon>Bruchinae</taxon>
        <taxon>Bruchini</taxon>
        <taxon>Callosobruchus</taxon>
    </lineage>
</organism>
<accession>A0A653DVL6</accession>
<dbReference type="Proteomes" id="UP000410492">
    <property type="component" value="Unassembled WGS sequence"/>
</dbReference>
<reference evidence="1 2" key="1">
    <citation type="submission" date="2019-01" db="EMBL/GenBank/DDBJ databases">
        <authorList>
            <person name="Sayadi A."/>
        </authorList>
    </citation>
    <scope>NUCLEOTIDE SEQUENCE [LARGE SCALE GENOMIC DNA]</scope>
</reference>
<protein>
    <submittedName>
        <fullName evidence="1">Uncharacterized protein</fullName>
    </submittedName>
</protein>
<dbReference type="OrthoDB" id="6753189at2759"/>
<proteinExistence type="predicted"/>
<evidence type="ECO:0000313" key="2">
    <source>
        <dbReference type="Proteomes" id="UP000410492"/>
    </source>
</evidence>
<evidence type="ECO:0000313" key="1">
    <source>
        <dbReference type="EMBL" id="VEN64249.1"/>
    </source>
</evidence>
<keyword evidence="2" id="KW-1185">Reference proteome</keyword>
<gene>
    <name evidence="1" type="ORF">CALMAC_LOCUS20826</name>
</gene>
<sequence length="152" mass="17599">MKSMMWKEFSLQDLKTKLKVGDHIRIYKRHVTSSLFGGDLERMVRAPAAASLTTFWSLSSTTSTNTPKRLTSSDVDDEAKFTGEGIYNSRNSHIWDEENPHCIRHQGFQSKFSVPNINKTRGLSFTMPFRIRVKEVQNAKFLNKLSFYEEKM</sequence>
<dbReference type="EMBL" id="CAACVG010015219">
    <property type="protein sequence ID" value="VEN64249.1"/>
    <property type="molecule type" value="Genomic_DNA"/>
</dbReference>
<dbReference type="AlphaFoldDB" id="A0A653DVL6"/>